<name>A0ABP9BEW9_9ACTN</name>
<keyword evidence="2" id="KW-1185">Reference proteome</keyword>
<organism evidence="1 2">
    <name type="scientific">Streptomyces ziwulingensis</name>
    <dbReference type="NCBI Taxonomy" id="1045501"/>
    <lineage>
        <taxon>Bacteria</taxon>
        <taxon>Bacillati</taxon>
        <taxon>Actinomycetota</taxon>
        <taxon>Actinomycetes</taxon>
        <taxon>Kitasatosporales</taxon>
        <taxon>Streptomycetaceae</taxon>
        <taxon>Streptomyces</taxon>
    </lineage>
</organism>
<evidence type="ECO:0000313" key="1">
    <source>
        <dbReference type="EMBL" id="GAA4794498.1"/>
    </source>
</evidence>
<gene>
    <name evidence="1" type="ORF">GCM10023220_20960</name>
</gene>
<sequence>MAWAPAVDEVEAEAGPTAKPTMQAAAAIPAASRFAGFLVLSC</sequence>
<reference evidence="2" key="1">
    <citation type="journal article" date="2019" name="Int. J. Syst. Evol. Microbiol.">
        <title>The Global Catalogue of Microorganisms (GCM) 10K type strain sequencing project: providing services to taxonomists for standard genome sequencing and annotation.</title>
        <authorList>
            <consortium name="The Broad Institute Genomics Platform"/>
            <consortium name="The Broad Institute Genome Sequencing Center for Infectious Disease"/>
            <person name="Wu L."/>
            <person name="Ma J."/>
        </authorList>
    </citation>
    <scope>NUCLEOTIDE SEQUENCE [LARGE SCALE GENOMIC DNA]</scope>
    <source>
        <strain evidence="2">JCM 18081</strain>
    </source>
</reference>
<comment type="caution">
    <text evidence="1">The sequence shown here is derived from an EMBL/GenBank/DDBJ whole genome shotgun (WGS) entry which is preliminary data.</text>
</comment>
<evidence type="ECO:0000313" key="2">
    <source>
        <dbReference type="Proteomes" id="UP001501265"/>
    </source>
</evidence>
<accession>A0ABP9BEW9</accession>
<protein>
    <submittedName>
        <fullName evidence="1">Uncharacterized protein</fullName>
    </submittedName>
</protein>
<dbReference type="EMBL" id="BAABIG010000020">
    <property type="protein sequence ID" value="GAA4794498.1"/>
    <property type="molecule type" value="Genomic_DNA"/>
</dbReference>
<dbReference type="Proteomes" id="UP001501265">
    <property type="component" value="Unassembled WGS sequence"/>
</dbReference>
<proteinExistence type="predicted"/>